<dbReference type="OMA" id="KLIPLMC"/>
<dbReference type="InterPro" id="IPR016040">
    <property type="entry name" value="NAD(P)-bd_dom"/>
</dbReference>
<dbReference type="SUPFAM" id="SSF51735">
    <property type="entry name" value="NAD(P)-binding Rossmann-fold domains"/>
    <property type="match status" value="1"/>
</dbReference>
<evidence type="ECO:0000259" key="8">
    <source>
        <dbReference type="Pfam" id="PF16363"/>
    </source>
</evidence>
<sequence>MLVTGGAGFLGANFVRYWSGQHADDHLVVLDALTYAGDRTRLADLETRGAMEFVVGDICDEVLVRDLLVQHRIDTIVHFAAESHVDRSIVDGGRFVRTNVLGTQALLDAARSVWQERGTWRSGVRFHHVSTDEVYGPLAEGASSFNERSPYNPSSPYSASKAASDHLVRAAGVTHGLPYSISHCANNYGPFQHAEKLIPFMLRQALHGLPLTIYGDGLQRREWLAVHDHCVALDAILGADVAGETFCIGGGTELTNLELVHRLCGMLDARFAANPALADRFPLCPAALGASSRTLIIHVTDRLGHDRRYALDSSKLSVLTGATPGVVFDEALERVVAAVLSDMA</sequence>
<name>A0A3D4VC04_9BACT</name>
<evidence type="ECO:0000313" key="9">
    <source>
        <dbReference type="EMBL" id="HCT58666.1"/>
    </source>
</evidence>
<dbReference type="Gene3D" id="3.90.25.10">
    <property type="entry name" value="UDP-galactose 4-epimerase, domain 1"/>
    <property type="match status" value="1"/>
</dbReference>
<dbReference type="AlphaFoldDB" id="A0A3D4VC04"/>
<evidence type="ECO:0000256" key="2">
    <source>
        <dbReference type="ARBA" id="ARBA00001911"/>
    </source>
</evidence>
<dbReference type="InterPro" id="IPR036291">
    <property type="entry name" value="NAD(P)-bd_dom_sf"/>
</dbReference>
<evidence type="ECO:0000256" key="3">
    <source>
        <dbReference type="ARBA" id="ARBA00008178"/>
    </source>
</evidence>
<dbReference type="Proteomes" id="UP000264071">
    <property type="component" value="Unassembled WGS sequence"/>
</dbReference>
<comment type="similarity">
    <text evidence="3 7">Belongs to the NAD(P)-dependent epimerase/dehydratase family. dTDP-glucose dehydratase subfamily.</text>
</comment>
<evidence type="ECO:0000256" key="4">
    <source>
        <dbReference type="ARBA" id="ARBA00011990"/>
    </source>
</evidence>
<dbReference type="Gene3D" id="3.40.50.720">
    <property type="entry name" value="NAD(P)-binding Rossmann-like Domain"/>
    <property type="match status" value="1"/>
</dbReference>
<dbReference type="InterPro" id="IPR005888">
    <property type="entry name" value="dTDP_Gluc_deHydtase"/>
</dbReference>
<evidence type="ECO:0000256" key="6">
    <source>
        <dbReference type="ARBA" id="ARBA00023239"/>
    </source>
</evidence>
<dbReference type="EMBL" id="DPIY01000011">
    <property type="protein sequence ID" value="HCT58666.1"/>
    <property type="molecule type" value="Genomic_DNA"/>
</dbReference>
<keyword evidence="5" id="KW-0520">NAD</keyword>
<keyword evidence="6 7" id="KW-0456">Lyase</keyword>
<organism evidence="9 10">
    <name type="scientific">Gemmatimonas aurantiaca</name>
    <dbReference type="NCBI Taxonomy" id="173480"/>
    <lineage>
        <taxon>Bacteria</taxon>
        <taxon>Pseudomonadati</taxon>
        <taxon>Gemmatimonadota</taxon>
        <taxon>Gemmatimonadia</taxon>
        <taxon>Gemmatimonadales</taxon>
        <taxon>Gemmatimonadaceae</taxon>
        <taxon>Gemmatimonas</taxon>
    </lineage>
</organism>
<comment type="catalytic activity">
    <reaction evidence="1 7">
        <text>dTDP-alpha-D-glucose = dTDP-4-dehydro-6-deoxy-alpha-D-glucose + H2O</text>
        <dbReference type="Rhea" id="RHEA:17221"/>
        <dbReference type="ChEBI" id="CHEBI:15377"/>
        <dbReference type="ChEBI" id="CHEBI:57477"/>
        <dbReference type="ChEBI" id="CHEBI:57649"/>
        <dbReference type="EC" id="4.2.1.46"/>
    </reaction>
</comment>
<protein>
    <recommendedName>
        <fullName evidence="4 7">dTDP-glucose 4,6-dehydratase</fullName>
        <ecNumber evidence="4 7">4.2.1.46</ecNumber>
    </recommendedName>
</protein>
<proteinExistence type="inferred from homology"/>
<dbReference type="CDD" id="cd05246">
    <property type="entry name" value="dTDP_GD_SDR_e"/>
    <property type="match status" value="1"/>
</dbReference>
<accession>A0A3D4VC04</accession>
<dbReference type="NCBIfam" id="TIGR01181">
    <property type="entry name" value="dTDP_gluc_dehyt"/>
    <property type="match status" value="1"/>
</dbReference>
<gene>
    <name evidence="9" type="primary">rfbB</name>
    <name evidence="9" type="ORF">DGD08_15785</name>
</gene>
<evidence type="ECO:0000256" key="1">
    <source>
        <dbReference type="ARBA" id="ARBA00001539"/>
    </source>
</evidence>
<dbReference type="Pfam" id="PF16363">
    <property type="entry name" value="GDP_Man_Dehyd"/>
    <property type="match status" value="1"/>
</dbReference>
<comment type="cofactor">
    <cofactor evidence="2 7">
        <name>NAD(+)</name>
        <dbReference type="ChEBI" id="CHEBI:57540"/>
    </cofactor>
</comment>
<evidence type="ECO:0000313" key="10">
    <source>
        <dbReference type="Proteomes" id="UP000264071"/>
    </source>
</evidence>
<feature type="domain" description="NAD(P)-binding" evidence="8">
    <location>
        <begin position="2"/>
        <end position="334"/>
    </location>
</feature>
<reference evidence="9 10" key="1">
    <citation type="journal article" date="2018" name="Nat. Biotechnol.">
        <title>A standardized bacterial taxonomy based on genome phylogeny substantially revises the tree of life.</title>
        <authorList>
            <person name="Parks D.H."/>
            <person name="Chuvochina M."/>
            <person name="Waite D.W."/>
            <person name="Rinke C."/>
            <person name="Skarshewski A."/>
            <person name="Chaumeil P.A."/>
            <person name="Hugenholtz P."/>
        </authorList>
    </citation>
    <scope>NUCLEOTIDE SEQUENCE [LARGE SCALE GENOMIC DNA]</scope>
    <source>
        <strain evidence="9">UBA8844</strain>
    </source>
</reference>
<dbReference type="GO" id="GO:0009225">
    <property type="term" value="P:nucleotide-sugar metabolic process"/>
    <property type="evidence" value="ECO:0007669"/>
    <property type="project" value="InterPro"/>
</dbReference>
<dbReference type="EC" id="4.2.1.46" evidence="4 7"/>
<dbReference type="PANTHER" id="PTHR43000">
    <property type="entry name" value="DTDP-D-GLUCOSE 4,6-DEHYDRATASE-RELATED"/>
    <property type="match status" value="1"/>
</dbReference>
<evidence type="ECO:0000256" key="5">
    <source>
        <dbReference type="ARBA" id="ARBA00023027"/>
    </source>
</evidence>
<dbReference type="GO" id="GO:0008460">
    <property type="term" value="F:dTDP-glucose 4,6-dehydratase activity"/>
    <property type="evidence" value="ECO:0007669"/>
    <property type="project" value="UniProtKB-EC"/>
</dbReference>
<comment type="caution">
    <text evidence="9">The sequence shown here is derived from an EMBL/GenBank/DDBJ whole genome shotgun (WGS) entry which is preliminary data.</text>
</comment>
<evidence type="ECO:0000256" key="7">
    <source>
        <dbReference type="RuleBase" id="RU004473"/>
    </source>
</evidence>